<evidence type="ECO:0000256" key="1">
    <source>
        <dbReference type="ARBA" id="ARBA00005753"/>
    </source>
</evidence>
<feature type="domain" description="Cyclic nucleotide-binding" evidence="4">
    <location>
        <begin position="118"/>
        <end position="234"/>
    </location>
</feature>
<reference evidence="5" key="1">
    <citation type="submission" date="2022-01" db="EMBL/GenBank/DDBJ databases">
        <authorList>
            <person name="King R."/>
        </authorList>
    </citation>
    <scope>NUCLEOTIDE SEQUENCE</scope>
</reference>
<feature type="domain" description="Cyclic nucleotide-binding" evidence="4">
    <location>
        <begin position="237"/>
        <end position="357"/>
    </location>
</feature>
<keyword evidence="2" id="KW-0547">Nucleotide-binding</keyword>
<dbReference type="SUPFAM" id="SSF47391">
    <property type="entry name" value="Dimerization-anchoring domain of cAMP-dependent PK regulatory subunit"/>
    <property type="match status" value="1"/>
</dbReference>
<dbReference type="GO" id="GO:0004862">
    <property type="term" value="F:cAMP-dependent protein kinase inhibitor activity"/>
    <property type="evidence" value="ECO:0007669"/>
    <property type="project" value="TreeGrafter"/>
</dbReference>
<dbReference type="InterPro" id="IPR050503">
    <property type="entry name" value="cAMP-dep_PK_reg_su-like"/>
</dbReference>
<evidence type="ECO:0000256" key="2">
    <source>
        <dbReference type="ARBA" id="ARBA00022566"/>
    </source>
</evidence>
<dbReference type="PROSITE" id="PS00889">
    <property type="entry name" value="CNMP_BINDING_2"/>
    <property type="match status" value="1"/>
</dbReference>
<proteinExistence type="inferred from homology"/>
<dbReference type="FunFam" id="2.60.120.10:FF:000108">
    <property type="entry name" value="cAMP-dependent protein kinase type II regulatory subunit"/>
    <property type="match status" value="1"/>
</dbReference>
<dbReference type="SUPFAM" id="SSF51206">
    <property type="entry name" value="cAMP-binding domain-like"/>
    <property type="match status" value="2"/>
</dbReference>
<dbReference type="GO" id="GO:0030552">
    <property type="term" value="F:cAMP binding"/>
    <property type="evidence" value="ECO:0007669"/>
    <property type="project" value="UniProtKB-KW"/>
</dbReference>
<protein>
    <recommendedName>
        <fullName evidence="4">Cyclic nucleotide-binding domain-containing protein</fullName>
    </recommendedName>
</protein>
<organism evidence="5 6">
    <name type="scientific">Nezara viridula</name>
    <name type="common">Southern green stink bug</name>
    <name type="synonym">Cimex viridulus</name>
    <dbReference type="NCBI Taxonomy" id="85310"/>
    <lineage>
        <taxon>Eukaryota</taxon>
        <taxon>Metazoa</taxon>
        <taxon>Ecdysozoa</taxon>
        <taxon>Arthropoda</taxon>
        <taxon>Hexapoda</taxon>
        <taxon>Insecta</taxon>
        <taxon>Pterygota</taxon>
        <taxon>Neoptera</taxon>
        <taxon>Paraneoptera</taxon>
        <taxon>Hemiptera</taxon>
        <taxon>Heteroptera</taxon>
        <taxon>Panheteroptera</taxon>
        <taxon>Pentatomomorpha</taxon>
        <taxon>Pentatomoidea</taxon>
        <taxon>Pentatomidae</taxon>
        <taxon>Pentatominae</taxon>
        <taxon>Nezara</taxon>
    </lineage>
</organism>
<gene>
    <name evidence="5" type="ORF">NEZAVI_LOCUS8978</name>
</gene>
<dbReference type="PANTHER" id="PTHR11635:SF152">
    <property type="entry name" value="CAMP-DEPENDENT PROTEIN KINASE TYPE I REGULATORY SUBUNIT-RELATED"/>
    <property type="match status" value="1"/>
</dbReference>
<evidence type="ECO:0000256" key="3">
    <source>
        <dbReference type="ARBA" id="ARBA00023149"/>
    </source>
</evidence>
<dbReference type="PROSITE" id="PS00888">
    <property type="entry name" value="CNMP_BINDING_1"/>
    <property type="match status" value="2"/>
</dbReference>
<sequence>MATNAEINVKISSEFRNILLELVVAYLIDQPPDFLDFAIEFLTEKRNEKLGTAQYVRPDLFETEEELEDDYIDRRERRRSVFAEAYDPEEEVEFKPPVYPKDKKEKAKMMDAMKNILIFRSLDNSQKEQILDAMVKRDVFPGEVLINQGEEGDFFYIIAVGIFEAWKDDKVLLNKYVNSGSFGELALLYNVPRACSVKAITEGTVWVLDRLTFRKIVLTNAFRKRKMYEMLIEGVPLLSALNEYERLAVADALVSQTFQNGQKIIGQGDSADGMYFVESGKVKVTVRGKDGAEIEIKRLEAGEYFGELALLTCKPRAASVYAVGTARVAFLDVDAFERLLGPCMDIMKRNFETYETQLNQLFGKSIISPHEVRQSQRQ</sequence>
<name>A0A9P0HCR9_NEZVI</name>
<dbReference type="OrthoDB" id="417078at2759"/>
<dbReference type="Proteomes" id="UP001152798">
    <property type="component" value="Chromosome 4"/>
</dbReference>
<dbReference type="Gene3D" id="1.20.890.10">
    <property type="entry name" value="cAMP-dependent protein kinase regulatory subunit, dimerization-anchoring domain"/>
    <property type="match status" value="1"/>
</dbReference>
<evidence type="ECO:0000259" key="4">
    <source>
        <dbReference type="PROSITE" id="PS50042"/>
    </source>
</evidence>
<dbReference type="PROSITE" id="PS50042">
    <property type="entry name" value="CNMP_BINDING_3"/>
    <property type="match status" value="2"/>
</dbReference>
<accession>A0A9P0HCR9</accession>
<dbReference type="InterPro" id="IPR014710">
    <property type="entry name" value="RmlC-like_jellyroll"/>
</dbReference>
<dbReference type="SMART" id="SM00100">
    <property type="entry name" value="cNMP"/>
    <property type="match status" value="2"/>
</dbReference>
<dbReference type="Pfam" id="PF00027">
    <property type="entry name" value="cNMP_binding"/>
    <property type="match status" value="2"/>
</dbReference>
<dbReference type="CDD" id="cd00038">
    <property type="entry name" value="CAP_ED"/>
    <property type="match status" value="2"/>
</dbReference>
<keyword evidence="6" id="KW-1185">Reference proteome</keyword>
<dbReference type="Gene3D" id="2.60.120.10">
    <property type="entry name" value="Jelly Rolls"/>
    <property type="match status" value="2"/>
</dbReference>
<dbReference type="AlphaFoldDB" id="A0A9P0HCR9"/>
<dbReference type="PRINTS" id="PR00103">
    <property type="entry name" value="CAMPKINASE"/>
</dbReference>
<dbReference type="GO" id="GO:0034236">
    <property type="term" value="F:protein kinase A catalytic subunit binding"/>
    <property type="evidence" value="ECO:0007669"/>
    <property type="project" value="TreeGrafter"/>
</dbReference>
<dbReference type="InterPro" id="IPR018488">
    <property type="entry name" value="cNMP-bd_CS"/>
</dbReference>
<keyword evidence="2" id="KW-0116">cAMP-binding</keyword>
<dbReference type="InterPro" id="IPR000595">
    <property type="entry name" value="cNMP-bd_dom"/>
</dbReference>
<evidence type="ECO:0000313" key="5">
    <source>
        <dbReference type="EMBL" id="CAH1399547.1"/>
    </source>
</evidence>
<dbReference type="EMBL" id="OV725080">
    <property type="protein sequence ID" value="CAH1399547.1"/>
    <property type="molecule type" value="Genomic_DNA"/>
</dbReference>
<evidence type="ECO:0000313" key="6">
    <source>
        <dbReference type="Proteomes" id="UP001152798"/>
    </source>
</evidence>
<comment type="similarity">
    <text evidence="1">Belongs to the cAMP-dependent kinase regulatory chain family.</text>
</comment>
<dbReference type="GO" id="GO:0005952">
    <property type="term" value="C:cAMP-dependent protein kinase complex"/>
    <property type="evidence" value="ECO:0007669"/>
    <property type="project" value="InterPro"/>
</dbReference>
<dbReference type="GO" id="GO:0005829">
    <property type="term" value="C:cytosol"/>
    <property type="evidence" value="ECO:0007669"/>
    <property type="project" value="TreeGrafter"/>
</dbReference>
<dbReference type="PANTHER" id="PTHR11635">
    <property type="entry name" value="CAMP-DEPENDENT PROTEIN KINASE REGULATORY CHAIN"/>
    <property type="match status" value="1"/>
</dbReference>
<keyword evidence="3" id="KW-0114">cAMP</keyword>
<dbReference type="InterPro" id="IPR018490">
    <property type="entry name" value="cNMP-bd_dom_sf"/>
</dbReference>